<name>A0AAV4XC95_CAEEX</name>
<protein>
    <submittedName>
        <fullName evidence="1">Uncharacterized protein</fullName>
    </submittedName>
</protein>
<accession>A0AAV4XC95</accession>
<reference evidence="1 2" key="1">
    <citation type="submission" date="2021-06" db="EMBL/GenBank/DDBJ databases">
        <title>Caerostris extrusa draft genome.</title>
        <authorList>
            <person name="Kono N."/>
            <person name="Arakawa K."/>
        </authorList>
    </citation>
    <scope>NUCLEOTIDE SEQUENCE [LARGE SCALE GENOMIC DNA]</scope>
</reference>
<comment type="caution">
    <text evidence="1">The sequence shown here is derived from an EMBL/GenBank/DDBJ whole genome shotgun (WGS) entry which is preliminary data.</text>
</comment>
<evidence type="ECO:0000313" key="1">
    <source>
        <dbReference type="EMBL" id="GIY92252.1"/>
    </source>
</evidence>
<gene>
    <name evidence="1" type="ORF">CEXT_253881</name>
</gene>
<dbReference type="EMBL" id="BPLR01017514">
    <property type="protein sequence ID" value="GIY92252.1"/>
    <property type="molecule type" value="Genomic_DNA"/>
</dbReference>
<dbReference type="AlphaFoldDB" id="A0AAV4XC95"/>
<keyword evidence="2" id="KW-1185">Reference proteome</keyword>
<proteinExistence type="predicted"/>
<sequence length="120" mass="14144">MPTLQEQLRQIALKKPRSSPADCWKHRKRLRNCDQLLFQKRRGTCSNTTTSARTQLANTSASDLIRPFYRAIIYVSFRLLDELTRDLCSPSPNFQVYLTYPQVRLMLLVKLVFYDVIQNY</sequence>
<dbReference type="Proteomes" id="UP001054945">
    <property type="component" value="Unassembled WGS sequence"/>
</dbReference>
<organism evidence="1 2">
    <name type="scientific">Caerostris extrusa</name>
    <name type="common">Bark spider</name>
    <name type="synonym">Caerostris bankana</name>
    <dbReference type="NCBI Taxonomy" id="172846"/>
    <lineage>
        <taxon>Eukaryota</taxon>
        <taxon>Metazoa</taxon>
        <taxon>Ecdysozoa</taxon>
        <taxon>Arthropoda</taxon>
        <taxon>Chelicerata</taxon>
        <taxon>Arachnida</taxon>
        <taxon>Araneae</taxon>
        <taxon>Araneomorphae</taxon>
        <taxon>Entelegynae</taxon>
        <taxon>Araneoidea</taxon>
        <taxon>Araneidae</taxon>
        <taxon>Caerostris</taxon>
    </lineage>
</organism>
<evidence type="ECO:0000313" key="2">
    <source>
        <dbReference type="Proteomes" id="UP001054945"/>
    </source>
</evidence>